<protein>
    <submittedName>
        <fullName evidence="1">DUF924 family protein</fullName>
    </submittedName>
</protein>
<dbReference type="Proteomes" id="UP001501787">
    <property type="component" value="Unassembled WGS sequence"/>
</dbReference>
<dbReference type="Pfam" id="PF06041">
    <property type="entry name" value="DUF924"/>
    <property type="match status" value="1"/>
</dbReference>
<accession>A0ABN0VY66</accession>
<reference evidence="1 2" key="1">
    <citation type="journal article" date="2019" name="Int. J. Syst. Evol. Microbiol.">
        <title>The Global Catalogue of Microorganisms (GCM) 10K type strain sequencing project: providing services to taxonomists for standard genome sequencing and annotation.</title>
        <authorList>
            <consortium name="The Broad Institute Genomics Platform"/>
            <consortium name="The Broad Institute Genome Sequencing Center for Infectious Disease"/>
            <person name="Wu L."/>
            <person name="Ma J."/>
        </authorList>
    </citation>
    <scope>NUCLEOTIDE SEQUENCE [LARGE SCALE GENOMIC DNA]</scope>
    <source>
        <strain evidence="1 2">JCM 16343</strain>
    </source>
</reference>
<dbReference type="InterPro" id="IPR010323">
    <property type="entry name" value="DUF924"/>
</dbReference>
<sequence>MSTLPDYAQFLDNIDVQEAHPDAHAVLSFWFDAAHHDCWFAKSDDFDQNIADNFGELWRAACQGECAHWRRHCTHNALANLAGRLAEIIVIDQFSRNLCRDEDAAFAHDSMALVLTQEALPQAGYEMLPTAWQQFLIMPIMHSESADIHAHYFHYFKALGDAVILDFAKQHKAIIDEFGRYPHRNEVLGRESSEAEKAFLATPNSSF</sequence>
<proteinExistence type="predicted"/>
<dbReference type="SUPFAM" id="SSF48452">
    <property type="entry name" value="TPR-like"/>
    <property type="match status" value="1"/>
</dbReference>
<dbReference type="Gene3D" id="1.20.58.320">
    <property type="entry name" value="TPR-like"/>
    <property type="match status" value="1"/>
</dbReference>
<comment type="caution">
    <text evidence="1">The sequence shown here is derived from an EMBL/GenBank/DDBJ whole genome shotgun (WGS) entry which is preliminary data.</text>
</comment>
<dbReference type="Gene3D" id="1.25.40.10">
    <property type="entry name" value="Tetratricopeptide repeat domain"/>
    <property type="match status" value="1"/>
</dbReference>
<gene>
    <name evidence="1" type="ORF">GCM10009129_17340</name>
</gene>
<organism evidence="1 2">
    <name type="scientific">Psychrobacter aestuarii</name>
    <dbReference type="NCBI Taxonomy" id="556327"/>
    <lineage>
        <taxon>Bacteria</taxon>
        <taxon>Pseudomonadati</taxon>
        <taxon>Pseudomonadota</taxon>
        <taxon>Gammaproteobacteria</taxon>
        <taxon>Moraxellales</taxon>
        <taxon>Moraxellaceae</taxon>
        <taxon>Psychrobacter</taxon>
    </lineage>
</organism>
<dbReference type="RefSeq" id="WP_201505277.1">
    <property type="nucleotide sequence ID" value="NZ_BAAAFR010000005.1"/>
</dbReference>
<evidence type="ECO:0000313" key="2">
    <source>
        <dbReference type="Proteomes" id="UP001501787"/>
    </source>
</evidence>
<evidence type="ECO:0000313" key="1">
    <source>
        <dbReference type="EMBL" id="GAA0320162.1"/>
    </source>
</evidence>
<dbReference type="EMBL" id="BAAAFR010000005">
    <property type="protein sequence ID" value="GAA0320162.1"/>
    <property type="molecule type" value="Genomic_DNA"/>
</dbReference>
<name>A0ABN0VY66_9GAMM</name>
<keyword evidence="2" id="KW-1185">Reference proteome</keyword>
<dbReference type="InterPro" id="IPR011990">
    <property type="entry name" value="TPR-like_helical_dom_sf"/>
</dbReference>